<dbReference type="Proteomes" id="UP001163719">
    <property type="component" value="Unassembled WGS sequence"/>
</dbReference>
<evidence type="ECO:0000313" key="2">
    <source>
        <dbReference type="Proteomes" id="UP001163719"/>
    </source>
</evidence>
<keyword evidence="2" id="KW-1185">Reference proteome</keyword>
<proteinExistence type="predicted"/>
<evidence type="ECO:0000313" key="1">
    <source>
        <dbReference type="EMBL" id="MCW3160622.1"/>
    </source>
</evidence>
<sequence length="228" mass="26551">MNDKAENLVNELFDNPIKFNNNKFKGYELLEEFQKGLDLEVLILILKSDDPHIYNIGISIASELTSSQCSYLILHLIPLLKKVNEQLNFYYLLEAIFKGSYEREYNKFVYVTKIVEVEDIDNIDSAMYFISMANNEQIQACYKYYSGVNNETMKYGLLNLLNFNKLDFDSIMELIKSDQSINQIFGVIIAKKVYDIYPELITESSLSINEIVKNFAQNVLEDNEEIDY</sequence>
<reference evidence="1" key="1">
    <citation type="submission" date="2022-10" db="EMBL/GenBank/DDBJ databases">
        <title>Chryseobacterium babae sp. nov. isolated from the gut of the beetle Oryctes rhinoceros, and Chryseobacterium kimseyorum sp. nov., isolated from a stick insect rearing cage.</title>
        <authorList>
            <person name="Shelomi M."/>
            <person name="Han C.-J."/>
            <person name="Chen W.-M."/>
            <person name="Chen H.-K."/>
            <person name="Liaw S.-J."/>
            <person name="Muhle E."/>
            <person name="Clermont D."/>
        </authorList>
    </citation>
    <scope>NUCLEOTIDE SEQUENCE</scope>
    <source>
        <strain evidence="1">WLa1L2M3</strain>
    </source>
</reference>
<comment type="caution">
    <text evidence="1">The sequence shown here is derived from an EMBL/GenBank/DDBJ whole genome shotgun (WGS) entry which is preliminary data.</text>
</comment>
<protein>
    <recommendedName>
        <fullName evidence="3">HEAT repeat-containing protein</fullName>
    </recommendedName>
</protein>
<accession>A0ABT3HLF2</accession>
<dbReference type="RefSeq" id="WP_264742572.1">
    <property type="nucleotide sequence ID" value="NZ_JAPDHV010000002.1"/>
</dbReference>
<name>A0ABT3HLF2_9FLAO</name>
<evidence type="ECO:0008006" key="3">
    <source>
        <dbReference type="Google" id="ProtNLM"/>
    </source>
</evidence>
<dbReference type="EMBL" id="JAPDHV010000002">
    <property type="protein sequence ID" value="MCW3160622.1"/>
    <property type="molecule type" value="Genomic_DNA"/>
</dbReference>
<gene>
    <name evidence="1" type="ORF">OH806_04990</name>
</gene>
<organism evidence="1 2">
    <name type="scientific">Chryseobacterium oryctis</name>
    <dbReference type="NCBI Taxonomy" id="2952618"/>
    <lineage>
        <taxon>Bacteria</taxon>
        <taxon>Pseudomonadati</taxon>
        <taxon>Bacteroidota</taxon>
        <taxon>Flavobacteriia</taxon>
        <taxon>Flavobacteriales</taxon>
        <taxon>Weeksellaceae</taxon>
        <taxon>Chryseobacterium group</taxon>
        <taxon>Chryseobacterium</taxon>
    </lineage>
</organism>